<dbReference type="Pfam" id="PF05949">
    <property type="entry name" value="DUF881"/>
    <property type="match status" value="1"/>
</dbReference>
<gene>
    <name evidence="3" type="ORF">GS18_0204310</name>
</gene>
<protein>
    <recommendedName>
        <fullName evidence="5">NgoFVII family restriction endonuclease</fullName>
    </recommendedName>
</protein>
<keyword evidence="4" id="KW-1185">Reference proteome</keyword>
<dbReference type="PANTHER" id="PTHR37313">
    <property type="entry name" value="UPF0749 PROTEIN RV1825"/>
    <property type="match status" value="1"/>
</dbReference>
<dbReference type="STRING" id="246786.GS18_0204310"/>
<accession>A0A084H3J3</accession>
<dbReference type="RefSeq" id="WP_029285004.1">
    <property type="nucleotide sequence ID" value="NZ_CANLZQ010000002.1"/>
</dbReference>
<name>A0A084H3J3_METID</name>
<dbReference type="PANTHER" id="PTHR37313:SF2">
    <property type="entry name" value="UPF0749 PROTEIN YLXX"/>
    <property type="match status" value="1"/>
</dbReference>
<dbReference type="Proteomes" id="UP000028549">
    <property type="component" value="Unassembled WGS sequence"/>
</dbReference>
<comment type="caution">
    <text evidence="3">The sequence shown here is derived from an EMBL/GenBank/DDBJ whole genome shotgun (WGS) entry which is preliminary data.</text>
</comment>
<proteinExistence type="inferred from homology"/>
<evidence type="ECO:0000313" key="3">
    <source>
        <dbReference type="EMBL" id="KEZ54155.1"/>
    </source>
</evidence>
<sequence>MKKNLKGVSFSILTMIFGLMLAVQFQSIQEPQVRDTRDMWQLREALKTEQMMQSELLLEIRKYEELIDTYENDESQSAEKTLKETVEELKKEAGLTEVTGEGITITISPLFEESLTQTETNSVAPDLLKRLLNELNSYGAESISIDGRRVVNTTVIRDINGKTKIDGYSLHSFPLEIKVIGEDAEKLFSRLNGSTVMDTFAVDNLRLSISEPKGNMTIPPYDDVIRVQNMKPFEKGENS</sequence>
<evidence type="ECO:0000313" key="4">
    <source>
        <dbReference type="Proteomes" id="UP000028549"/>
    </source>
</evidence>
<comment type="similarity">
    <text evidence="1">Belongs to the UPF0749 family.</text>
</comment>
<evidence type="ECO:0008006" key="5">
    <source>
        <dbReference type="Google" id="ProtNLM"/>
    </source>
</evidence>
<feature type="coiled-coil region" evidence="2">
    <location>
        <begin position="53"/>
        <end position="92"/>
    </location>
</feature>
<dbReference type="Gene3D" id="3.30.70.1880">
    <property type="entry name" value="Protein of unknown function DUF881"/>
    <property type="match status" value="1"/>
</dbReference>
<evidence type="ECO:0000256" key="1">
    <source>
        <dbReference type="ARBA" id="ARBA00009108"/>
    </source>
</evidence>
<dbReference type="AlphaFoldDB" id="A0A084H3J3"/>
<keyword evidence="2" id="KW-0175">Coiled coil</keyword>
<evidence type="ECO:0000256" key="2">
    <source>
        <dbReference type="SAM" id="Coils"/>
    </source>
</evidence>
<dbReference type="EMBL" id="JNVC02000001">
    <property type="protein sequence ID" value="KEZ54155.1"/>
    <property type="molecule type" value="Genomic_DNA"/>
</dbReference>
<reference evidence="3 4" key="1">
    <citation type="journal article" date="2005" name="Int. J. Syst. Evol. Microbiol.">
        <title>Bacillus cibi sp. nov., isolated from jeotgal, a traditional Korean fermented seafood.</title>
        <authorList>
            <person name="Yoon J.H."/>
            <person name="Lee C.H."/>
            <person name="Oh T.K."/>
        </authorList>
    </citation>
    <scope>NUCLEOTIDE SEQUENCE [LARGE SCALE GENOMIC DNA]</scope>
    <source>
        <strain evidence="3 4">DSM 16189</strain>
    </source>
</reference>
<dbReference type="InterPro" id="IPR010273">
    <property type="entry name" value="DUF881"/>
</dbReference>
<organism evidence="3 4">
    <name type="scientific">Metabacillus indicus</name>
    <name type="common">Bacillus indicus</name>
    <dbReference type="NCBI Taxonomy" id="246786"/>
    <lineage>
        <taxon>Bacteria</taxon>
        <taxon>Bacillati</taxon>
        <taxon>Bacillota</taxon>
        <taxon>Bacilli</taxon>
        <taxon>Bacillales</taxon>
        <taxon>Bacillaceae</taxon>
        <taxon>Metabacillus</taxon>
    </lineage>
</organism>